<keyword evidence="1" id="KW-1133">Transmembrane helix</keyword>
<sequence length="69" mass="8170">MIYDVIIVGASQAGLAMCYYLKKKVLGNPKEALLFFLVLVKMLTIYINIFYLTDREDLQWKKMNTQFYH</sequence>
<gene>
    <name evidence="2" type="ORF">IMZ08_05390</name>
</gene>
<keyword evidence="1" id="KW-0472">Membrane</keyword>
<evidence type="ECO:0000256" key="1">
    <source>
        <dbReference type="SAM" id="Phobius"/>
    </source>
</evidence>
<proteinExistence type="predicted"/>
<evidence type="ECO:0000313" key="2">
    <source>
        <dbReference type="EMBL" id="MBE4907496.1"/>
    </source>
</evidence>
<accession>A0ABR9QG71</accession>
<feature type="transmembrane region" description="Helical" evidence="1">
    <location>
        <begin position="32"/>
        <end position="53"/>
    </location>
</feature>
<comment type="caution">
    <text evidence="2">The sequence shown here is derived from an EMBL/GenBank/DDBJ whole genome shotgun (WGS) entry which is preliminary data.</text>
</comment>
<dbReference type="RefSeq" id="WP_193534978.1">
    <property type="nucleotide sequence ID" value="NZ_JADCLJ010000011.1"/>
</dbReference>
<reference evidence="2 3" key="1">
    <citation type="submission" date="2020-10" db="EMBL/GenBank/DDBJ databases">
        <title>Bacillus sp. HD4P25, an endophyte from a halophyte.</title>
        <authorList>
            <person name="Sun J.-Q."/>
        </authorList>
    </citation>
    <scope>NUCLEOTIDE SEQUENCE [LARGE SCALE GENOMIC DNA]</scope>
    <source>
        <strain evidence="2 3">YIM 93174</strain>
    </source>
</reference>
<protein>
    <submittedName>
        <fullName evidence="2">Uncharacterized protein</fullName>
    </submittedName>
</protein>
<dbReference type="Proteomes" id="UP001516662">
    <property type="component" value="Unassembled WGS sequence"/>
</dbReference>
<keyword evidence="3" id="KW-1185">Reference proteome</keyword>
<keyword evidence="1" id="KW-0812">Transmembrane</keyword>
<dbReference type="EMBL" id="JADCLJ010000011">
    <property type="protein sequence ID" value="MBE4907496.1"/>
    <property type="molecule type" value="Genomic_DNA"/>
</dbReference>
<organism evidence="2 3">
    <name type="scientific">Litchfieldia luteola</name>
    <dbReference type="NCBI Taxonomy" id="682179"/>
    <lineage>
        <taxon>Bacteria</taxon>
        <taxon>Bacillati</taxon>
        <taxon>Bacillota</taxon>
        <taxon>Bacilli</taxon>
        <taxon>Bacillales</taxon>
        <taxon>Bacillaceae</taxon>
        <taxon>Litchfieldia</taxon>
    </lineage>
</organism>
<evidence type="ECO:0000313" key="3">
    <source>
        <dbReference type="Proteomes" id="UP001516662"/>
    </source>
</evidence>
<name>A0ABR9QG71_9BACI</name>